<dbReference type="Gene3D" id="2.40.10.120">
    <property type="match status" value="1"/>
</dbReference>
<comment type="caution">
    <text evidence="3">The sequence shown here is derived from an EMBL/GenBank/DDBJ whole genome shotgun (WGS) entry which is preliminary data.</text>
</comment>
<evidence type="ECO:0000313" key="4">
    <source>
        <dbReference type="Proteomes" id="UP000286934"/>
    </source>
</evidence>
<dbReference type="OrthoDB" id="5973611at2"/>
<evidence type="ECO:0000256" key="2">
    <source>
        <dbReference type="ARBA" id="ARBA00022801"/>
    </source>
</evidence>
<dbReference type="InterPro" id="IPR051201">
    <property type="entry name" value="Chloro_Bact_Ser_Proteases"/>
</dbReference>
<dbReference type="GO" id="GO:0004252">
    <property type="term" value="F:serine-type endopeptidase activity"/>
    <property type="evidence" value="ECO:0007669"/>
    <property type="project" value="InterPro"/>
</dbReference>
<organism evidence="3 4">
    <name type="scientific">Aliidiomarina shirensis</name>
    <dbReference type="NCBI Taxonomy" id="1048642"/>
    <lineage>
        <taxon>Bacteria</taxon>
        <taxon>Pseudomonadati</taxon>
        <taxon>Pseudomonadota</taxon>
        <taxon>Gammaproteobacteria</taxon>
        <taxon>Alteromonadales</taxon>
        <taxon>Idiomarinaceae</taxon>
        <taxon>Aliidiomarina</taxon>
    </lineage>
</organism>
<dbReference type="AlphaFoldDB" id="A0A432WKS9"/>
<reference evidence="4" key="1">
    <citation type="journal article" date="2018" name="Front. Microbiol.">
        <title>Genome-Based Analysis Reveals the Taxonomy and Diversity of the Family Idiomarinaceae.</title>
        <authorList>
            <person name="Liu Y."/>
            <person name="Lai Q."/>
            <person name="Shao Z."/>
        </authorList>
    </citation>
    <scope>NUCLEOTIDE SEQUENCE [LARGE SCALE GENOMIC DNA]</scope>
    <source>
        <strain evidence="4">AIS</strain>
    </source>
</reference>
<dbReference type="EMBL" id="PIPP01000007">
    <property type="protein sequence ID" value="RUO34375.1"/>
    <property type="molecule type" value="Genomic_DNA"/>
</dbReference>
<proteinExistence type="predicted"/>
<dbReference type="Proteomes" id="UP000286934">
    <property type="component" value="Unassembled WGS sequence"/>
</dbReference>
<evidence type="ECO:0000256" key="1">
    <source>
        <dbReference type="ARBA" id="ARBA00022670"/>
    </source>
</evidence>
<gene>
    <name evidence="3" type="ORF">CWE13_12165</name>
</gene>
<evidence type="ECO:0000313" key="3">
    <source>
        <dbReference type="EMBL" id="RUO34375.1"/>
    </source>
</evidence>
<dbReference type="RefSeq" id="WP_126808958.1">
    <property type="nucleotide sequence ID" value="NZ_PIPP01000007.1"/>
</dbReference>
<dbReference type="PANTHER" id="PTHR43343">
    <property type="entry name" value="PEPTIDASE S12"/>
    <property type="match status" value="1"/>
</dbReference>
<dbReference type="PRINTS" id="PR00834">
    <property type="entry name" value="PROTEASES2C"/>
</dbReference>
<keyword evidence="1" id="KW-0645">Protease</keyword>
<dbReference type="InterPro" id="IPR001940">
    <property type="entry name" value="Peptidase_S1C"/>
</dbReference>
<dbReference type="GO" id="GO:0006508">
    <property type="term" value="P:proteolysis"/>
    <property type="evidence" value="ECO:0007669"/>
    <property type="project" value="UniProtKB-KW"/>
</dbReference>
<dbReference type="InterPro" id="IPR009003">
    <property type="entry name" value="Peptidase_S1_PA"/>
</dbReference>
<accession>A0A432WKS9</accession>
<evidence type="ECO:0008006" key="5">
    <source>
        <dbReference type="Google" id="ProtNLM"/>
    </source>
</evidence>
<dbReference type="SUPFAM" id="SSF50494">
    <property type="entry name" value="Trypsin-like serine proteases"/>
    <property type="match status" value="1"/>
</dbReference>
<dbReference type="PANTHER" id="PTHR43343:SF3">
    <property type="entry name" value="PROTEASE DO-LIKE 8, CHLOROPLASTIC"/>
    <property type="match status" value="1"/>
</dbReference>
<dbReference type="Pfam" id="PF13365">
    <property type="entry name" value="Trypsin_2"/>
    <property type="match status" value="1"/>
</dbReference>
<keyword evidence="2" id="KW-0378">Hydrolase</keyword>
<name>A0A432WKS9_9GAMM</name>
<sequence>MPVKIEASNRTFVSKQPFIELKQHFRAILASVLLFTCLWLSTSIAAFAQDYDIDQISRAVVQVKVADGAGSGSLLIRNNEVLVLTNKHVMEGFNEADIAVLSDLNAPAELKFKAELKGFSDGYDIAVLRIVSDLEGNPITPEDLLQGQYGFPFSELTLAAPATETRRGEHVGVFGYPGVVEDEMVYTTGIISAVQYGEYKGQRLPLWYRTNAEISPGNSGGTVVNSRGEFIGIPSYVANQEVTGSRLGSLFAAEFALAIIDDEDELLNDWAEATRSDDERLDFSKEPGFGSASLNTEDLASMYQHEIISGGSINSRYLGGECLGYVASAPDFRLMLTEEQATLFVSFVSNESSDDTSLLVNAPNGDWYCNDDYESTSLNPGIVIENADVGQYDIWVGSYLADSFITGDLGLSNTTLLTAENVIASLNFSGEPYSGQAHLAQGFIPDPHTIEIMGGGAVNLANTDIESCVGYASSRPDYRLHWEGAAALLQFYFKAEDTELDPVLVVNAPDGSWHCNDDANDNTLNPSLIFNEAMDGIYDIWVGSFQESVWVKGELRITEIETQVE</sequence>
<protein>
    <recommendedName>
        <fullName evidence="5">Serine protease</fullName>
    </recommendedName>
</protein>
<keyword evidence="4" id="KW-1185">Reference proteome</keyword>